<dbReference type="OrthoDB" id="9970451at2"/>
<protein>
    <submittedName>
        <fullName evidence="1">Uncharacterized protein</fullName>
    </submittedName>
</protein>
<gene>
    <name evidence="1" type="ORF">AUR04nite_00790</name>
</gene>
<dbReference type="Proteomes" id="UP000316612">
    <property type="component" value="Unassembled WGS sequence"/>
</dbReference>
<dbReference type="EMBL" id="BJNY01000001">
    <property type="protein sequence ID" value="GED04547.1"/>
    <property type="molecule type" value="Genomic_DNA"/>
</dbReference>
<name>A0A4Y4DIU4_GLUUR</name>
<accession>A0A4Y4DIU4</accession>
<evidence type="ECO:0000313" key="2">
    <source>
        <dbReference type="Proteomes" id="UP000316612"/>
    </source>
</evidence>
<reference evidence="1 2" key="1">
    <citation type="submission" date="2019-06" db="EMBL/GenBank/DDBJ databases">
        <title>Whole genome shotgun sequence of Glutamicibacter uratoxydans NBRC 15515.</title>
        <authorList>
            <person name="Hosoyama A."/>
            <person name="Uohara A."/>
            <person name="Ohji S."/>
            <person name="Ichikawa N."/>
        </authorList>
    </citation>
    <scope>NUCLEOTIDE SEQUENCE [LARGE SCALE GENOMIC DNA]</scope>
    <source>
        <strain evidence="1 2">NBRC 15515</strain>
    </source>
</reference>
<dbReference type="RefSeq" id="WP_141360813.1">
    <property type="nucleotide sequence ID" value="NZ_BAAAJL010000007.1"/>
</dbReference>
<evidence type="ECO:0000313" key="1">
    <source>
        <dbReference type="EMBL" id="GED04547.1"/>
    </source>
</evidence>
<sequence length="74" mass="8423">MSMSANQLEETIAEAQRFVAKAQHLCAKQKQHEKDVANDDLHWSEWTDVSPKDTGAVRRASMDLTRSLADLRRV</sequence>
<organism evidence="1 2">
    <name type="scientific">Glutamicibacter uratoxydans</name>
    <name type="common">Arthrobacter uratoxydans</name>
    <dbReference type="NCBI Taxonomy" id="43667"/>
    <lineage>
        <taxon>Bacteria</taxon>
        <taxon>Bacillati</taxon>
        <taxon>Actinomycetota</taxon>
        <taxon>Actinomycetes</taxon>
        <taxon>Micrococcales</taxon>
        <taxon>Micrococcaceae</taxon>
        <taxon>Glutamicibacter</taxon>
    </lineage>
</organism>
<keyword evidence="2" id="KW-1185">Reference proteome</keyword>
<proteinExistence type="predicted"/>
<comment type="caution">
    <text evidence="1">The sequence shown here is derived from an EMBL/GenBank/DDBJ whole genome shotgun (WGS) entry which is preliminary data.</text>
</comment>
<dbReference type="AlphaFoldDB" id="A0A4Y4DIU4"/>